<dbReference type="PANTHER" id="PTHR30399:SF1">
    <property type="entry name" value="UTP PYROPHOSPHATASE"/>
    <property type="match status" value="1"/>
</dbReference>
<dbReference type="OrthoDB" id="308128at2157"/>
<keyword evidence="3" id="KW-1185">Reference proteome</keyword>
<evidence type="ECO:0000313" key="2">
    <source>
        <dbReference type="EMBL" id="RQG98295.1"/>
    </source>
</evidence>
<dbReference type="AlphaFoldDB" id="A0A3N6PIV9"/>
<protein>
    <submittedName>
        <fullName evidence="2">M48 family peptidase</fullName>
    </submittedName>
</protein>
<gene>
    <name evidence="2" type="ORF">EA472_17940</name>
</gene>
<comment type="caution">
    <text evidence="2">The sequence shown here is derived from an EMBL/GenBank/DDBJ whole genome shotgun (WGS) entry which is preliminary data.</text>
</comment>
<dbReference type="EMBL" id="REFZ01000016">
    <property type="protein sequence ID" value="RQG98295.1"/>
    <property type="molecule type" value="Genomic_DNA"/>
</dbReference>
<feature type="domain" description="YgjP-like metallopeptidase" evidence="1">
    <location>
        <begin position="28"/>
        <end position="239"/>
    </location>
</feature>
<accession>A0A3N6PIV9</accession>
<reference evidence="2 3" key="1">
    <citation type="submission" date="2018-10" db="EMBL/GenBank/DDBJ databases">
        <title>Natrarchaeobius chitinivorans gen. nov., sp. nov., and Natrarchaeobius haloalkaliphilus sp. nov., alkaliphilic, chitin-utilizing haloarchaea from hypersaline alkaline lakes.</title>
        <authorList>
            <person name="Sorokin D.Y."/>
            <person name="Elcheninov A.G."/>
            <person name="Kostrikina N.A."/>
            <person name="Bale N.J."/>
            <person name="Sinninghe Damste J.S."/>
            <person name="Khijniak T.V."/>
            <person name="Kublanov I.V."/>
            <person name="Toshchakov S.V."/>
        </authorList>
    </citation>
    <scope>NUCLEOTIDE SEQUENCE [LARGE SCALE GENOMIC DNA]</scope>
    <source>
        <strain evidence="2 3">AArcht7</strain>
    </source>
</reference>
<dbReference type="InterPro" id="IPR002725">
    <property type="entry name" value="YgjP-like_metallopeptidase"/>
</dbReference>
<dbReference type="Pfam" id="PF01863">
    <property type="entry name" value="YgjP-like"/>
    <property type="match status" value="1"/>
</dbReference>
<evidence type="ECO:0000259" key="1">
    <source>
        <dbReference type="Pfam" id="PF01863"/>
    </source>
</evidence>
<dbReference type="Proteomes" id="UP000281431">
    <property type="component" value="Unassembled WGS sequence"/>
</dbReference>
<sequence>MSERLQRRHHIGQTVVPYTVDWSENRETIGLSIDKSLELTVTAPMTATVGDVEDVLESRQEWLLQKLYGLKEQEGPPYPKEYMSGEKLQYRGRQYPLKAVEADVPEPRLSFDEQTFTLRVHRFDGDVDDVSVRRKHQAVVDWFIERAEEELPDRVSRFESRLGLDAVPVWVGEIDGRWGEYDRGTVRLNWRLIRAPVRIQDYVIAHELAHSVHNEHSGAFWNTVGALIPDYEDRREWLRVNGNSLAI</sequence>
<dbReference type="CDD" id="cd07344">
    <property type="entry name" value="M48_yhfN_like"/>
    <property type="match status" value="1"/>
</dbReference>
<organism evidence="2 3">
    <name type="scientific">Natrarchaeobius chitinivorans</name>
    <dbReference type="NCBI Taxonomy" id="1679083"/>
    <lineage>
        <taxon>Archaea</taxon>
        <taxon>Methanobacteriati</taxon>
        <taxon>Methanobacteriota</taxon>
        <taxon>Stenosarchaea group</taxon>
        <taxon>Halobacteria</taxon>
        <taxon>Halobacteriales</taxon>
        <taxon>Natrialbaceae</taxon>
        <taxon>Natrarchaeobius</taxon>
    </lineage>
</organism>
<name>A0A3N6PIV9_NATCH</name>
<proteinExistence type="predicted"/>
<dbReference type="PANTHER" id="PTHR30399">
    <property type="entry name" value="UNCHARACTERIZED PROTEIN YGJP"/>
    <property type="match status" value="1"/>
</dbReference>
<evidence type="ECO:0000313" key="3">
    <source>
        <dbReference type="Proteomes" id="UP000281431"/>
    </source>
</evidence>
<dbReference type="Gene3D" id="3.30.2010.10">
    <property type="entry name" value="Metalloproteases ('zincins'), catalytic domain"/>
    <property type="match status" value="1"/>
</dbReference>
<dbReference type="InterPro" id="IPR053136">
    <property type="entry name" value="UTP_pyrophosphatase-like"/>
</dbReference>